<reference evidence="1 2" key="1">
    <citation type="submission" date="2017-11" db="EMBL/GenBank/DDBJ databases">
        <title>Rhodohalobacter 15182 sp. nov., isolated from a salt lake.</title>
        <authorList>
            <person name="Han S."/>
        </authorList>
    </citation>
    <scope>NUCLEOTIDE SEQUENCE [LARGE SCALE GENOMIC DNA]</scope>
    <source>
        <strain evidence="1 2">15182</strain>
    </source>
</reference>
<protein>
    <submittedName>
        <fullName evidence="1">Uncharacterized protein</fullName>
    </submittedName>
</protein>
<organism evidence="1 2">
    <name type="scientific">Rhodohalobacter barkolensis</name>
    <dbReference type="NCBI Taxonomy" id="2053187"/>
    <lineage>
        <taxon>Bacteria</taxon>
        <taxon>Pseudomonadati</taxon>
        <taxon>Balneolota</taxon>
        <taxon>Balneolia</taxon>
        <taxon>Balneolales</taxon>
        <taxon>Balneolaceae</taxon>
        <taxon>Rhodohalobacter</taxon>
    </lineage>
</organism>
<dbReference type="Proteomes" id="UP000233398">
    <property type="component" value="Unassembled WGS sequence"/>
</dbReference>
<keyword evidence="2" id="KW-1185">Reference proteome</keyword>
<accession>A0A2N0VLM6</accession>
<name>A0A2N0VLM6_9BACT</name>
<evidence type="ECO:0000313" key="2">
    <source>
        <dbReference type="Proteomes" id="UP000233398"/>
    </source>
</evidence>
<sequence length="109" mass="13100">MLFDRFLFALDPDDRLDELLLLTVPLLLLFDELRRLTDPLLRLFEDDLFRLTEPLLLLFERVRLTVPDDRFVFVRDRFTVLLLFDLDVALDRMELADRVLFTVLLLLFT</sequence>
<evidence type="ECO:0000313" key="1">
    <source>
        <dbReference type="EMBL" id="PKD45105.1"/>
    </source>
</evidence>
<gene>
    <name evidence="1" type="ORF">CWD77_06540</name>
</gene>
<dbReference type="AlphaFoldDB" id="A0A2N0VLM6"/>
<comment type="caution">
    <text evidence="1">The sequence shown here is derived from an EMBL/GenBank/DDBJ whole genome shotgun (WGS) entry which is preliminary data.</text>
</comment>
<proteinExistence type="predicted"/>
<dbReference type="EMBL" id="PISP01000001">
    <property type="protein sequence ID" value="PKD45105.1"/>
    <property type="molecule type" value="Genomic_DNA"/>
</dbReference>